<dbReference type="PANTHER" id="PTHR42844:SF1">
    <property type="entry name" value="DIHYDRONEOPTERIN ALDOLASE 1-RELATED"/>
    <property type="match status" value="1"/>
</dbReference>
<dbReference type="SMART" id="SM00905">
    <property type="entry name" value="FolB"/>
    <property type="match status" value="1"/>
</dbReference>
<dbReference type="GO" id="GO:0004150">
    <property type="term" value="F:dihydroneopterin aldolase activity"/>
    <property type="evidence" value="ECO:0007669"/>
    <property type="project" value="UniProtKB-UniRule"/>
</dbReference>
<dbReference type="HOGENOM" id="CLU_112632_1_3_9"/>
<keyword evidence="5 6" id="KW-0456">Lyase</keyword>
<dbReference type="GO" id="GO:0005737">
    <property type="term" value="C:cytoplasm"/>
    <property type="evidence" value="ECO:0007669"/>
    <property type="project" value="TreeGrafter"/>
</dbReference>
<reference evidence="8 9" key="1">
    <citation type="submission" date="2013-12" db="EMBL/GenBank/DDBJ databases">
        <authorList>
            <consortium name="DOE Joint Genome Institute"/>
            <person name="Smidt H."/>
            <person name="Huntemann M."/>
            <person name="Han J."/>
            <person name="Chen A."/>
            <person name="Kyrpides N."/>
            <person name="Mavromatis K."/>
            <person name="Markowitz V."/>
            <person name="Palaniappan K."/>
            <person name="Ivanova N."/>
            <person name="Schaumberg A."/>
            <person name="Pati A."/>
            <person name="Liolios K."/>
            <person name="Nordberg H.P."/>
            <person name="Cantor M.N."/>
            <person name="Hua S.X."/>
            <person name="Woyke T."/>
        </authorList>
    </citation>
    <scope>NUCLEOTIDE SEQUENCE [LARGE SCALE GENOMIC DNA]</scope>
    <source>
        <strain evidence="9">DSM 15288</strain>
    </source>
</reference>
<dbReference type="InterPro" id="IPR006156">
    <property type="entry name" value="Dihydroneopterin_aldolase"/>
</dbReference>
<evidence type="ECO:0000256" key="4">
    <source>
        <dbReference type="ARBA" id="ARBA00022909"/>
    </source>
</evidence>
<dbReference type="EMBL" id="CP007032">
    <property type="protein sequence ID" value="AHF05740.1"/>
    <property type="molecule type" value="Genomic_DNA"/>
</dbReference>
<dbReference type="EC" id="4.1.2.25" evidence="6"/>
<evidence type="ECO:0000313" key="8">
    <source>
        <dbReference type="EMBL" id="AHF05740.1"/>
    </source>
</evidence>
<comment type="similarity">
    <text evidence="3 6">Belongs to the DHNA family.</text>
</comment>
<comment type="catalytic activity">
    <reaction evidence="1 6">
        <text>7,8-dihydroneopterin = 6-hydroxymethyl-7,8-dihydropterin + glycolaldehyde</text>
        <dbReference type="Rhea" id="RHEA:10540"/>
        <dbReference type="ChEBI" id="CHEBI:17001"/>
        <dbReference type="ChEBI" id="CHEBI:17071"/>
        <dbReference type="ChEBI" id="CHEBI:44841"/>
        <dbReference type="EC" id="4.1.2.25"/>
    </reaction>
</comment>
<dbReference type="eggNOG" id="COG1539">
    <property type="taxonomic scope" value="Bacteria"/>
</dbReference>
<dbReference type="Proteomes" id="UP000010847">
    <property type="component" value="Chromosome"/>
</dbReference>
<dbReference type="KEGG" id="dmt:DESME_00405"/>
<accession>W0E4I0</accession>
<dbReference type="Pfam" id="PF02152">
    <property type="entry name" value="FolB"/>
    <property type="match status" value="1"/>
</dbReference>
<dbReference type="PANTHER" id="PTHR42844">
    <property type="entry name" value="DIHYDRONEOPTERIN ALDOLASE 1-RELATED"/>
    <property type="match status" value="1"/>
</dbReference>
<comment type="pathway">
    <text evidence="2 6">Cofactor biosynthesis; tetrahydrofolate biosynthesis; 2-amino-4-hydroxy-6-hydroxymethyl-7,8-dihydropteridine diphosphate from 7,8-dihydroneopterin triphosphate: step 3/4.</text>
</comment>
<protein>
    <recommendedName>
        <fullName evidence="6">7,8-dihydroneopterin aldolase</fullName>
        <ecNumber evidence="6">4.1.2.25</ecNumber>
    </recommendedName>
</protein>
<dbReference type="STRING" id="871968.DESME_00405"/>
<dbReference type="FunFam" id="3.30.1130.10:FF:000003">
    <property type="entry name" value="7,8-dihydroneopterin aldolase"/>
    <property type="match status" value="1"/>
</dbReference>
<dbReference type="AlphaFoldDB" id="W0E4I0"/>
<dbReference type="GO" id="GO:0046654">
    <property type="term" value="P:tetrahydrofolate biosynthetic process"/>
    <property type="evidence" value="ECO:0007669"/>
    <property type="project" value="UniProtKB-UniRule"/>
</dbReference>
<dbReference type="InterPro" id="IPR043133">
    <property type="entry name" value="GTP-CH-I_C/QueF"/>
</dbReference>
<gene>
    <name evidence="8" type="ORF">DESME_00405</name>
</gene>
<dbReference type="NCBIfam" id="TIGR00525">
    <property type="entry name" value="folB"/>
    <property type="match status" value="1"/>
</dbReference>
<dbReference type="UniPathway" id="UPA00077">
    <property type="reaction ID" value="UER00154"/>
</dbReference>
<feature type="domain" description="Dihydroneopterin aldolase/epimerase" evidence="7">
    <location>
        <begin position="7"/>
        <end position="119"/>
    </location>
</feature>
<keyword evidence="4 6" id="KW-0289">Folate biosynthesis</keyword>
<dbReference type="RefSeq" id="WP_006717560.1">
    <property type="nucleotide sequence ID" value="NZ_CP007032.1"/>
</dbReference>
<dbReference type="OrthoDB" id="9808041at2"/>
<dbReference type="SUPFAM" id="SSF55620">
    <property type="entry name" value="Tetrahydrobiopterin biosynthesis enzymes-like"/>
    <property type="match status" value="1"/>
</dbReference>
<evidence type="ECO:0000256" key="1">
    <source>
        <dbReference type="ARBA" id="ARBA00001353"/>
    </source>
</evidence>
<keyword evidence="9" id="KW-1185">Reference proteome</keyword>
<dbReference type="GO" id="GO:0016787">
    <property type="term" value="F:hydrolase activity"/>
    <property type="evidence" value="ECO:0007669"/>
    <property type="project" value="UniProtKB-KW"/>
</dbReference>
<dbReference type="CDD" id="cd00534">
    <property type="entry name" value="DHNA_DHNTPE"/>
    <property type="match status" value="1"/>
</dbReference>
<name>W0E4I0_9FIRM</name>
<comment type="function">
    <text evidence="6">Catalyzes the conversion of 7,8-dihydroneopterin to 6-hydroxymethyl-7,8-dihydropterin.</text>
</comment>
<keyword evidence="8" id="KW-0378">Hydrolase</keyword>
<evidence type="ECO:0000256" key="3">
    <source>
        <dbReference type="ARBA" id="ARBA00005708"/>
    </source>
</evidence>
<organism evidence="8 9">
    <name type="scientific">Desulfitobacterium metallireducens DSM 15288</name>
    <dbReference type="NCBI Taxonomy" id="871968"/>
    <lineage>
        <taxon>Bacteria</taxon>
        <taxon>Bacillati</taxon>
        <taxon>Bacillota</taxon>
        <taxon>Clostridia</taxon>
        <taxon>Eubacteriales</taxon>
        <taxon>Desulfitobacteriaceae</taxon>
        <taxon>Desulfitobacterium</taxon>
    </lineage>
</organism>
<evidence type="ECO:0000313" key="9">
    <source>
        <dbReference type="Proteomes" id="UP000010847"/>
    </source>
</evidence>
<evidence type="ECO:0000256" key="5">
    <source>
        <dbReference type="ARBA" id="ARBA00023239"/>
    </source>
</evidence>
<dbReference type="Gene3D" id="3.30.1130.10">
    <property type="match status" value="1"/>
</dbReference>
<dbReference type="NCBIfam" id="TIGR00526">
    <property type="entry name" value="folB_dom"/>
    <property type="match status" value="1"/>
</dbReference>
<evidence type="ECO:0000259" key="7">
    <source>
        <dbReference type="SMART" id="SM00905"/>
    </source>
</evidence>
<sequence>MQERDAIHLRGLKFHGYHGVMSEEKVLGQQFIVDVDLYRDLKKPGSSDQVADTINYAEVYQLIKTIVTGEPFHLLERLAEEIAGEILNGFSCEAIRVEVHKPQAPIPGIFEDASVEIWREK</sequence>
<evidence type="ECO:0000256" key="6">
    <source>
        <dbReference type="RuleBase" id="RU362079"/>
    </source>
</evidence>
<evidence type="ECO:0000256" key="2">
    <source>
        <dbReference type="ARBA" id="ARBA00005013"/>
    </source>
</evidence>
<dbReference type="InterPro" id="IPR006157">
    <property type="entry name" value="FolB_dom"/>
</dbReference>
<proteinExistence type="inferred from homology"/>
<dbReference type="GO" id="GO:0046656">
    <property type="term" value="P:folic acid biosynthetic process"/>
    <property type="evidence" value="ECO:0007669"/>
    <property type="project" value="UniProtKB-UniRule"/>
</dbReference>